<feature type="region of interest" description="Disordered" evidence="1">
    <location>
        <begin position="667"/>
        <end position="766"/>
    </location>
</feature>
<dbReference type="GO" id="GO:0005096">
    <property type="term" value="F:GTPase activator activity"/>
    <property type="evidence" value="ECO:0007669"/>
    <property type="project" value="InterPro"/>
</dbReference>
<protein>
    <recommendedName>
        <fullName evidence="2">Rho-GAP domain-containing protein</fullName>
    </recommendedName>
</protein>
<dbReference type="GO" id="GO:0007264">
    <property type="term" value="P:small GTPase-mediated signal transduction"/>
    <property type="evidence" value="ECO:0007669"/>
    <property type="project" value="InterPro"/>
</dbReference>
<keyword evidence="4" id="KW-1185">Reference proteome</keyword>
<feature type="compositionally biased region" description="Low complexity" evidence="1">
    <location>
        <begin position="76"/>
        <end position="97"/>
    </location>
</feature>
<feature type="region of interest" description="Disordered" evidence="1">
    <location>
        <begin position="253"/>
        <end position="284"/>
    </location>
</feature>
<dbReference type="InterPro" id="IPR039767">
    <property type="entry name" value="RALBP1"/>
</dbReference>
<feature type="compositionally biased region" description="Low complexity" evidence="1">
    <location>
        <begin position="22"/>
        <end position="33"/>
    </location>
</feature>
<dbReference type="EMBL" id="CP119897">
    <property type="protein sequence ID" value="WFD28254.1"/>
    <property type="molecule type" value="Genomic_DNA"/>
</dbReference>
<dbReference type="Gene3D" id="1.10.555.10">
    <property type="entry name" value="Rho GTPase activation protein"/>
    <property type="match status" value="1"/>
</dbReference>
<dbReference type="AlphaFoldDB" id="A0AAF0J3T8"/>
<dbReference type="SMART" id="SM00324">
    <property type="entry name" value="RhoGAP"/>
    <property type="match status" value="1"/>
</dbReference>
<organism evidence="3 4">
    <name type="scientific">Malassezia nana</name>
    <dbReference type="NCBI Taxonomy" id="180528"/>
    <lineage>
        <taxon>Eukaryota</taxon>
        <taxon>Fungi</taxon>
        <taxon>Dikarya</taxon>
        <taxon>Basidiomycota</taxon>
        <taxon>Ustilaginomycotina</taxon>
        <taxon>Malasseziomycetes</taxon>
        <taxon>Malasseziales</taxon>
        <taxon>Malasseziaceae</taxon>
        <taxon>Malassezia</taxon>
    </lineage>
</organism>
<feature type="domain" description="Rho-GAP" evidence="2">
    <location>
        <begin position="439"/>
        <end position="656"/>
    </location>
</feature>
<dbReference type="PROSITE" id="PS50238">
    <property type="entry name" value="RHOGAP"/>
    <property type="match status" value="1"/>
</dbReference>
<feature type="compositionally biased region" description="Basic and acidic residues" evidence="1">
    <location>
        <begin position="270"/>
        <end position="281"/>
    </location>
</feature>
<dbReference type="InterPro" id="IPR008936">
    <property type="entry name" value="Rho_GTPase_activation_prot"/>
</dbReference>
<feature type="compositionally biased region" description="Polar residues" evidence="1">
    <location>
        <begin position="256"/>
        <end position="265"/>
    </location>
</feature>
<gene>
    <name evidence="3" type="ORF">MNAN1_003262</name>
</gene>
<feature type="compositionally biased region" description="Low complexity" evidence="1">
    <location>
        <begin position="710"/>
        <end position="724"/>
    </location>
</feature>
<dbReference type="InterPro" id="IPR000198">
    <property type="entry name" value="RhoGAP_dom"/>
</dbReference>
<dbReference type="Pfam" id="PF00620">
    <property type="entry name" value="RhoGAP"/>
    <property type="match status" value="1"/>
</dbReference>
<dbReference type="CDD" id="cd00159">
    <property type="entry name" value="RhoGAP"/>
    <property type="match status" value="1"/>
</dbReference>
<dbReference type="PANTHER" id="PTHR12783">
    <property type="entry name" value="RALA BINDING PROTEIN 1 RALBP1"/>
    <property type="match status" value="1"/>
</dbReference>
<dbReference type="Proteomes" id="UP001213623">
    <property type="component" value="Chromosome 6"/>
</dbReference>
<reference evidence="3" key="1">
    <citation type="submission" date="2023-03" db="EMBL/GenBank/DDBJ databases">
        <title>Mating type loci evolution in Malassezia.</title>
        <authorList>
            <person name="Coelho M.A."/>
        </authorList>
    </citation>
    <scope>NUCLEOTIDE SEQUENCE</scope>
    <source>
        <strain evidence="3">CBS 9557</strain>
    </source>
</reference>
<evidence type="ECO:0000259" key="2">
    <source>
        <dbReference type="PROSITE" id="PS50238"/>
    </source>
</evidence>
<name>A0AAF0J3T8_9BASI</name>
<evidence type="ECO:0000256" key="1">
    <source>
        <dbReference type="SAM" id="MobiDB-lite"/>
    </source>
</evidence>
<accession>A0AAF0J3T8</accession>
<dbReference type="GO" id="GO:0031267">
    <property type="term" value="F:small GTPase binding"/>
    <property type="evidence" value="ECO:0007669"/>
    <property type="project" value="InterPro"/>
</dbReference>
<evidence type="ECO:0000313" key="4">
    <source>
        <dbReference type="Proteomes" id="UP001213623"/>
    </source>
</evidence>
<feature type="region of interest" description="Disordered" evidence="1">
    <location>
        <begin position="196"/>
        <end position="215"/>
    </location>
</feature>
<dbReference type="SUPFAM" id="SSF48350">
    <property type="entry name" value="GTPase activation domain, GAP"/>
    <property type="match status" value="1"/>
</dbReference>
<dbReference type="PANTHER" id="PTHR12783:SF5">
    <property type="entry name" value="RALA-BINDING PROTEIN 1"/>
    <property type="match status" value="1"/>
</dbReference>
<sequence length="766" mass="82167">MPSFLAKLHWPLVDRAFAEHGASAPAESSAASRDATRPPSVVSMSSKHSGGIPSLGKLRHLRLGGKKEDTVEQSTSSGAAPRSSDASDGSSRATSRSTLRLSLDLMNLRTPLSRMSDSTIDASDLVRVPLSEASVDVPLSESEEARLDAAGDAAVQALQSDPESSLQPPRIIVPETEAEIPALTDALDASSLSSMGTAPAMESPVMGDGSPSLPPPPLAVPTLPWQQLRAKPSSPKLTNTDVATPLVDERSVEGACSSSLPSAASTMEVGSERDTVSDDVKPSSSMFHFGKRSLEVMGRLRPIQTAANSRMLTPRSEAGRSDHRRRSLFAPLMSRVESRTTIASPTRQWLDWLEAPGMTLPRASKLRALRSSSMLSTSSSMQSLRQATMSSPTGSEENSGLFGMPLHRAVAATRAAAALSPDLVPLEQGTGAMEGALRPPLWPRAQAQQQYLPRVVMRCIESLEKWGCEEEGIYRISGRSSHSFKLRALWDVPGMDLNMADIEPADLDVHAVCSVLKMYLRELPDPLLPGELTAAVERVCGPSMSSQSPTPSRSDSVMSTASRSLPMVLDEEKQAEIARELEPLMQRIPYCEWYLLREMAEHLGVLIDAETVAKTKMPLSNLTLVLAPTLQVSGMLFMTLVQQRHVLFTENTRPWLDAAAWEKSGGTSPVLHHVEPVPGTSAPAIMSPGRLPQVDVPDEDVSEELHPAELVAASASLSVGSTSGDRLPGSETTDEAPDTLPIAQRFSQPRSSILAESVHNITQQAS</sequence>
<feature type="region of interest" description="Disordered" evidence="1">
    <location>
        <begin position="20"/>
        <end position="97"/>
    </location>
</feature>
<proteinExistence type="predicted"/>
<evidence type="ECO:0000313" key="3">
    <source>
        <dbReference type="EMBL" id="WFD28254.1"/>
    </source>
</evidence>